<reference evidence="1 2" key="1">
    <citation type="submission" date="2018-06" db="EMBL/GenBank/DDBJ databases">
        <authorList>
            <consortium name="Pathogen Informatics"/>
            <person name="Doyle S."/>
        </authorList>
    </citation>
    <scope>NUCLEOTIDE SEQUENCE [LARGE SCALE GENOMIC DNA]</scope>
    <source>
        <strain evidence="1 2">NCTC11155</strain>
    </source>
</reference>
<sequence length="537" mass="63404">MLYYDFCGYEGFKAYFGLEKRDNGVVVRKNKILLAHLKNPALLKYCEEHNDYTLLHIYNMADLQKKVFEAIIKSGKDDEKLPHKVELIGETYYSSKYETDEFRGLCEDLDKHSIRYINVERNRVFKMRAGKFMRELILETEIGKLLSPCVVNWIAGDVFAQRWCTYTYGYTPDMELFVNDEFWRIYDSSYCKGNFGSCMTDEDRTSFYYSSVKAKAAYITDKTGLIVARAILFTDVTDQDGKKWRLLERQYSSESDDVLKRLLVDKLIQEDYIDGYKVIGASCHQADAFVDINGNSLSDRKFEIECNLEETDTLSYQDSFKWYSYSRSRAYNYENPETSYNLDTTDLNLYGDTDEDEDESLWDEYHQYDCDDTTLCYLHGNEINVDSENLDDFVWIASKEEYHHKDDCVCCDNCGENLLKDNAEYSEVTEKHYCCKECMEKTEDTFKRKNWYYSEYDNEWYESLDDITRINIWNESESIYEEKSIHVDTLNRLIGNEDAWEFGEDVFDEVNPSTNLPYGYKLKKEMSHEYTTVEEAV</sequence>
<dbReference type="AlphaFoldDB" id="A0A380YMW1"/>
<dbReference type="EMBL" id="UFSX01000001">
    <property type="protein sequence ID" value="SUV29853.1"/>
    <property type="molecule type" value="Genomic_DNA"/>
</dbReference>
<dbReference type="STRING" id="483216.BACEGG_01965"/>
<protein>
    <submittedName>
        <fullName evidence="1">Uncharacterized protein</fullName>
    </submittedName>
</protein>
<dbReference type="Proteomes" id="UP000254424">
    <property type="component" value="Unassembled WGS sequence"/>
</dbReference>
<name>A0A380YMW1_9BACE</name>
<dbReference type="OrthoDB" id="1031255at2"/>
<dbReference type="RefSeq" id="WP_004290273.1">
    <property type="nucleotide sequence ID" value="NZ_CABKNQ010000018.1"/>
</dbReference>
<dbReference type="GeneID" id="93071742"/>
<gene>
    <name evidence="1" type="ORF">NCTC11155_01845</name>
</gene>
<evidence type="ECO:0000313" key="1">
    <source>
        <dbReference type="EMBL" id="SUV29853.1"/>
    </source>
</evidence>
<proteinExistence type="predicted"/>
<organism evidence="1 2">
    <name type="scientific">Bacteroides eggerthii</name>
    <dbReference type="NCBI Taxonomy" id="28111"/>
    <lineage>
        <taxon>Bacteria</taxon>
        <taxon>Pseudomonadati</taxon>
        <taxon>Bacteroidota</taxon>
        <taxon>Bacteroidia</taxon>
        <taxon>Bacteroidales</taxon>
        <taxon>Bacteroidaceae</taxon>
        <taxon>Bacteroides</taxon>
    </lineage>
</organism>
<evidence type="ECO:0000313" key="2">
    <source>
        <dbReference type="Proteomes" id="UP000254424"/>
    </source>
</evidence>
<accession>A0A380YMW1</accession>